<dbReference type="NCBIfam" id="TIGR00254">
    <property type="entry name" value="GGDEF"/>
    <property type="match status" value="1"/>
</dbReference>
<evidence type="ECO:0000259" key="1">
    <source>
        <dbReference type="PROSITE" id="PS50887"/>
    </source>
</evidence>
<accession>A0ABR8Q6Z3</accession>
<dbReference type="RefSeq" id="WP_191750944.1">
    <property type="nucleotide sequence ID" value="NZ_JACSQZ010000065.1"/>
</dbReference>
<dbReference type="SMART" id="SM00065">
    <property type="entry name" value="GAF"/>
    <property type="match status" value="1"/>
</dbReference>
<dbReference type="InterPro" id="IPR000160">
    <property type="entry name" value="GGDEF_dom"/>
</dbReference>
<dbReference type="PROSITE" id="PS50887">
    <property type="entry name" value="GGDEF"/>
    <property type="match status" value="1"/>
</dbReference>
<dbReference type="Pfam" id="PF00990">
    <property type="entry name" value="GGDEF"/>
    <property type="match status" value="1"/>
</dbReference>
<sequence>MNQNDIDKDKLLEVIKLQTEVAQQGMDMANIMDIVVQRTQLITNSDGASVELIERKELVYSAVSGTAEKFLGLRLDIDNSLSGECISMRIPLISNDIELDDRVNKNACRKIGIRSMIVLPLIYNNTVVGVLKVLSGKVNHFDEEDIKILELMSGLIAAEMFNAMKNDNSELFYKATHDSLTGISNRSLFYDRLRQKLSKALRKNEEFGIISLDMDGLKEINDNYGHRAGDAAIKEIASRIKMTVDKLDTVSRLGGDEFGIIITKVVDRNDIPSLIKRIDYEITRPFEFEGIKINLKASIGYAHFKEDGIDIEVLIEKADKSMYEVKRRRKGLENIR</sequence>
<dbReference type="CDD" id="cd01949">
    <property type="entry name" value="GGDEF"/>
    <property type="match status" value="1"/>
</dbReference>
<dbReference type="SUPFAM" id="SSF55073">
    <property type="entry name" value="Nucleotide cyclase"/>
    <property type="match status" value="1"/>
</dbReference>
<dbReference type="InterPro" id="IPR052163">
    <property type="entry name" value="DGC-Regulatory_Protein"/>
</dbReference>
<evidence type="ECO:0000313" key="3">
    <source>
        <dbReference type="Proteomes" id="UP000640335"/>
    </source>
</evidence>
<name>A0ABR8Q6Z3_9CLOT</name>
<protein>
    <submittedName>
        <fullName evidence="2">GGDEF domain-containing protein</fullName>
    </submittedName>
</protein>
<dbReference type="PANTHER" id="PTHR46663">
    <property type="entry name" value="DIGUANYLATE CYCLASE DGCT-RELATED"/>
    <property type="match status" value="1"/>
</dbReference>
<dbReference type="Gene3D" id="3.30.70.270">
    <property type="match status" value="1"/>
</dbReference>
<gene>
    <name evidence="2" type="ORF">H9660_13685</name>
</gene>
<dbReference type="Gene3D" id="3.30.450.40">
    <property type="match status" value="1"/>
</dbReference>
<feature type="domain" description="GGDEF" evidence="1">
    <location>
        <begin position="205"/>
        <end position="336"/>
    </location>
</feature>
<evidence type="ECO:0000313" key="2">
    <source>
        <dbReference type="EMBL" id="MBD7916197.1"/>
    </source>
</evidence>
<dbReference type="InterPro" id="IPR043128">
    <property type="entry name" value="Rev_trsase/Diguanyl_cyclase"/>
</dbReference>
<dbReference type="InterPro" id="IPR029787">
    <property type="entry name" value="Nucleotide_cyclase"/>
</dbReference>
<reference evidence="2 3" key="1">
    <citation type="submission" date="2020-08" db="EMBL/GenBank/DDBJ databases">
        <title>A Genomic Blueprint of the Chicken Gut Microbiome.</title>
        <authorList>
            <person name="Gilroy R."/>
            <person name="Ravi A."/>
            <person name="Getino M."/>
            <person name="Pursley I."/>
            <person name="Horton D.L."/>
            <person name="Alikhan N.-F."/>
            <person name="Baker D."/>
            <person name="Gharbi K."/>
            <person name="Hall N."/>
            <person name="Watson M."/>
            <person name="Adriaenssens E.M."/>
            <person name="Foster-Nyarko E."/>
            <person name="Jarju S."/>
            <person name="Secka A."/>
            <person name="Antonio M."/>
            <person name="Oren A."/>
            <person name="Chaudhuri R."/>
            <person name="La Ragione R.M."/>
            <person name="Hildebrand F."/>
            <person name="Pallen M.J."/>
        </authorList>
    </citation>
    <scope>NUCLEOTIDE SEQUENCE [LARGE SCALE GENOMIC DNA]</scope>
    <source>
        <strain evidence="2 3">Sa3CUN1</strain>
    </source>
</reference>
<keyword evidence="3" id="KW-1185">Reference proteome</keyword>
<dbReference type="Pfam" id="PF13185">
    <property type="entry name" value="GAF_2"/>
    <property type="match status" value="1"/>
</dbReference>
<dbReference type="SMART" id="SM00267">
    <property type="entry name" value="GGDEF"/>
    <property type="match status" value="1"/>
</dbReference>
<comment type="caution">
    <text evidence="2">The sequence shown here is derived from an EMBL/GenBank/DDBJ whole genome shotgun (WGS) entry which is preliminary data.</text>
</comment>
<dbReference type="InterPro" id="IPR003018">
    <property type="entry name" value="GAF"/>
</dbReference>
<dbReference type="Proteomes" id="UP000640335">
    <property type="component" value="Unassembled WGS sequence"/>
</dbReference>
<dbReference type="InterPro" id="IPR029016">
    <property type="entry name" value="GAF-like_dom_sf"/>
</dbReference>
<organism evidence="2 3">
    <name type="scientific">Clostridium gallinarum</name>
    <dbReference type="NCBI Taxonomy" id="2762246"/>
    <lineage>
        <taxon>Bacteria</taxon>
        <taxon>Bacillati</taxon>
        <taxon>Bacillota</taxon>
        <taxon>Clostridia</taxon>
        <taxon>Eubacteriales</taxon>
        <taxon>Clostridiaceae</taxon>
        <taxon>Clostridium</taxon>
    </lineage>
</organism>
<dbReference type="PANTHER" id="PTHR46663:SF3">
    <property type="entry name" value="SLL0267 PROTEIN"/>
    <property type="match status" value="1"/>
</dbReference>
<dbReference type="SUPFAM" id="SSF55781">
    <property type="entry name" value="GAF domain-like"/>
    <property type="match status" value="1"/>
</dbReference>
<dbReference type="EMBL" id="JACSQZ010000065">
    <property type="protein sequence ID" value="MBD7916197.1"/>
    <property type="molecule type" value="Genomic_DNA"/>
</dbReference>
<proteinExistence type="predicted"/>